<dbReference type="Proteomes" id="UP001497680">
    <property type="component" value="Unassembled WGS sequence"/>
</dbReference>
<evidence type="ECO:0000313" key="1">
    <source>
        <dbReference type="EMBL" id="KAI6090623.1"/>
    </source>
</evidence>
<protein>
    <submittedName>
        <fullName evidence="1">Uncharacterized protein</fullName>
    </submittedName>
</protein>
<accession>A0ACC0DDH5</accession>
<reference evidence="1 2" key="1">
    <citation type="journal article" date="2022" name="New Phytol.">
        <title>Ecological generalism drives hyperdiversity of secondary metabolite gene clusters in xylarialean endophytes.</title>
        <authorList>
            <person name="Franco M.E.E."/>
            <person name="Wisecaver J.H."/>
            <person name="Arnold A.E."/>
            <person name="Ju Y.M."/>
            <person name="Slot J.C."/>
            <person name="Ahrendt S."/>
            <person name="Moore L.P."/>
            <person name="Eastman K.E."/>
            <person name="Scott K."/>
            <person name="Konkel Z."/>
            <person name="Mondo S.J."/>
            <person name="Kuo A."/>
            <person name="Hayes R.D."/>
            <person name="Haridas S."/>
            <person name="Andreopoulos B."/>
            <person name="Riley R."/>
            <person name="LaButti K."/>
            <person name="Pangilinan J."/>
            <person name="Lipzen A."/>
            <person name="Amirebrahimi M."/>
            <person name="Yan J."/>
            <person name="Adam C."/>
            <person name="Keymanesh K."/>
            <person name="Ng V."/>
            <person name="Louie K."/>
            <person name="Northen T."/>
            <person name="Drula E."/>
            <person name="Henrissat B."/>
            <person name="Hsieh H.M."/>
            <person name="Youens-Clark K."/>
            <person name="Lutzoni F."/>
            <person name="Miadlikowska J."/>
            <person name="Eastwood D.C."/>
            <person name="Hamelin R.C."/>
            <person name="Grigoriev I.V."/>
            <person name="U'Ren J.M."/>
        </authorList>
    </citation>
    <scope>NUCLEOTIDE SEQUENCE [LARGE SCALE GENOMIC DNA]</scope>
    <source>
        <strain evidence="1 2">ER1909</strain>
    </source>
</reference>
<proteinExistence type="predicted"/>
<organism evidence="1 2">
    <name type="scientific">Hypoxylon rubiginosum</name>
    <dbReference type="NCBI Taxonomy" id="110542"/>
    <lineage>
        <taxon>Eukaryota</taxon>
        <taxon>Fungi</taxon>
        <taxon>Dikarya</taxon>
        <taxon>Ascomycota</taxon>
        <taxon>Pezizomycotina</taxon>
        <taxon>Sordariomycetes</taxon>
        <taxon>Xylariomycetidae</taxon>
        <taxon>Xylariales</taxon>
        <taxon>Hypoxylaceae</taxon>
        <taxon>Hypoxylon</taxon>
    </lineage>
</organism>
<name>A0ACC0DDH5_9PEZI</name>
<sequence>MESDSSFPQFSQLPAELRCKIWRFAIPRRTIPARLKLDLDAWNGATETDWMQHYRVVFDGPEPSLPPLPLVNHEARYEITRSYSRPLAISRAALMQSLGARSLDDAEFEDMCASSRISRFNAECDVLEWKDPKRWLPRSMQLQQPHPLFLAACLSVRHVSLEYEASMHRQLEALTAAVLDKDQPLETLTVTLVLPNEDQGHQFRLARRPTNLRLLDKDEKDVRAILSQHSTCFIPWCKELKDGADVKDDEKSFVDETAIDGISHALKSATSETRQDPEFLIYKVSSPGNMECNDFINWFWYVSLYPEKMGIKIRNQDKLWDFGNDIQKDTKLWLERLRYCHGCASLYPITRHGFCLPDYGLPTSPEP</sequence>
<dbReference type="EMBL" id="MU394290">
    <property type="protein sequence ID" value="KAI6090623.1"/>
    <property type="molecule type" value="Genomic_DNA"/>
</dbReference>
<keyword evidence="2" id="KW-1185">Reference proteome</keyword>
<comment type="caution">
    <text evidence="1">The sequence shown here is derived from an EMBL/GenBank/DDBJ whole genome shotgun (WGS) entry which is preliminary data.</text>
</comment>
<gene>
    <name evidence="1" type="ORF">F4821DRAFT_255860</name>
</gene>
<evidence type="ECO:0000313" key="2">
    <source>
        <dbReference type="Proteomes" id="UP001497680"/>
    </source>
</evidence>